<comment type="pathway">
    <text evidence="2">Protein modification; protein ubiquitination.</text>
</comment>
<evidence type="ECO:0000256" key="1">
    <source>
        <dbReference type="ARBA" id="ARBA00000885"/>
    </source>
</evidence>
<name>A0A4U5P0Y9_STECR</name>
<dbReference type="EC" id="2.3.2.26" evidence="3"/>
<dbReference type="GO" id="GO:0016567">
    <property type="term" value="P:protein ubiquitination"/>
    <property type="evidence" value="ECO:0007669"/>
    <property type="project" value="UniProtKB-UniPathway"/>
</dbReference>
<dbReference type="PROSITE" id="PS50020">
    <property type="entry name" value="WW_DOMAIN_2"/>
    <property type="match status" value="1"/>
</dbReference>
<evidence type="ECO:0000259" key="9">
    <source>
        <dbReference type="PROSITE" id="PS50020"/>
    </source>
</evidence>
<evidence type="ECO:0000259" key="10">
    <source>
        <dbReference type="PROSITE" id="PS50237"/>
    </source>
</evidence>
<dbReference type="GO" id="GO:0005737">
    <property type="term" value="C:cytoplasm"/>
    <property type="evidence" value="ECO:0007669"/>
    <property type="project" value="UniProtKB-ARBA"/>
</dbReference>
<evidence type="ECO:0000256" key="3">
    <source>
        <dbReference type="ARBA" id="ARBA00012485"/>
    </source>
</evidence>
<evidence type="ECO:0000256" key="4">
    <source>
        <dbReference type="ARBA" id="ARBA00022679"/>
    </source>
</evidence>
<dbReference type="UniPathway" id="UPA00143"/>
<feature type="region of interest" description="Disordered" evidence="8">
    <location>
        <begin position="1"/>
        <end position="82"/>
    </location>
</feature>
<gene>
    <name evidence="11" type="ORF">L596_013698</name>
</gene>
<dbReference type="FunFam" id="3.30.2160.10:FF:000003">
    <property type="entry name" value="E3 ubiquitin-protein ligase"/>
    <property type="match status" value="1"/>
</dbReference>
<accession>A0A4U5P0Y9</accession>
<reference evidence="11 12" key="2">
    <citation type="journal article" date="2019" name="G3 (Bethesda)">
        <title>Hybrid Assembly of the Genome of the Entomopathogenic Nematode Steinernema carpocapsae Identifies the X-Chromosome.</title>
        <authorList>
            <person name="Serra L."/>
            <person name="Macchietto M."/>
            <person name="Macias-Munoz A."/>
            <person name="McGill C.J."/>
            <person name="Rodriguez I.M."/>
            <person name="Rodriguez B."/>
            <person name="Murad R."/>
            <person name="Mortazavi A."/>
        </authorList>
    </citation>
    <scope>NUCLEOTIDE SEQUENCE [LARGE SCALE GENOMIC DNA]</scope>
    <source>
        <strain evidence="11 12">ALL</strain>
    </source>
</reference>
<evidence type="ECO:0000256" key="6">
    <source>
        <dbReference type="ARBA" id="ARBA00022786"/>
    </source>
</evidence>
<comment type="catalytic activity">
    <reaction evidence="1">
        <text>S-ubiquitinyl-[E2 ubiquitin-conjugating enzyme]-L-cysteine + [acceptor protein]-L-lysine = [E2 ubiquitin-conjugating enzyme]-L-cysteine + N(6)-ubiquitinyl-[acceptor protein]-L-lysine.</text>
        <dbReference type="EC" id="2.3.2.26"/>
    </reaction>
</comment>
<dbReference type="Proteomes" id="UP000298663">
    <property type="component" value="Unassembled WGS sequence"/>
</dbReference>
<dbReference type="EMBL" id="AZBU02000003">
    <property type="protein sequence ID" value="TKR89626.1"/>
    <property type="molecule type" value="Genomic_DNA"/>
</dbReference>
<dbReference type="SUPFAM" id="SSF56204">
    <property type="entry name" value="Hect, E3 ligase catalytic domain"/>
    <property type="match status" value="1"/>
</dbReference>
<feature type="compositionally biased region" description="Polar residues" evidence="8">
    <location>
        <begin position="26"/>
        <end position="35"/>
    </location>
</feature>
<evidence type="ECO:0000256" key="8">
    <source>
        <dbReference type="SAM" id="MobiDB-lite"/>
    </source>
</evidence>
<reference evidence="11 12" key="1">
    <citation type="journal article" date="2015" name="Genome Biol.">
        <title>Comparative genomics of Steinernema reveals deeply conserved gene regulatory networks.</title>
        <authorList>
            <person name="Dillman A.R."/>
            <person name="Macchietto M."/>
            <person name="Porter C.F."/>
            <person name="Rogers A."/>
            <person name="Williams B."/>
            <person name="Antoshechkin I."/>
            <person name="Lee M.M."/>
            <person name="Goodwin Z."/>
            <person name="Lu X."/>
            <person name="Lewis E.E."/>
            <person name="Goodrich-Blair H."/>
            <person name="Stock S.P."/>
            <person name="Adams B.J."/>
            <person name="Sternberg P.W."/>
            <person name="Mortazavi A."/>
        </authorList>
    </citation>
    <scope>NUCLEOTIDE SEQUENCE [LARGE SCALE GENOMIC DNA]</scope>
    <source>
        <strain evidence="11 12">ALL</strain>
    </source>
</reference>
<dbReference type="InterPro" id="IPR000569">
    <property type="entry name" value="HECT_dom"/>
</dbReference>
<dbReference type="AlphaFoldDB" id="A0A4U5P0Y9"/>
<dbReference type="PROSITE" id="PS50237">
    <property type="entry name" value="HECT"/>
    <property type="match status" value="1"/>
</dbReference>
<dbReference type="PANTHER" id="PTHR11254">
    <property type="entry name" value="HECT DOMAIN UBIQUITIN-PROTEIN LIGASE"/>
    <property type="match status" value="1"/>
</dbReference>
<dbReference type="SUPFAM" id="SSF51045">
    <property type="entry name" value="WW domain"/>
    <property type="match status" value="1"/>
</dbReference>
<dbReference type="InterPro" id="IPR050409">
    <property type="entry name" value="E3_ubiq-protein_ligase"/>
</dbReference>
<dbReference type="GO" id="GO:0061630">
    <property type="term" value="F:ubiquitin protein ligase activity"/>
    <property type="evidence" value="ECO:0007669"/>
    <property type="project" value="UniProtKB-EC"/>
</dbReference>
<feature type="domain" description="WW" evidence="9">
    <location>
        <begin position="71"/>
        <end position="105"/>
    </location>
</feature>
<dbReference type="Gene3D" id="3.30.2160.10">
    <property type="entry name" value="Hect, E3 ligase catalytic domain"/>
    <property type="match status" value="1"/>
</dbReference>
<evidence type="ECO:0000256" key="5">
    <source>
        <dbReference type="ARBA" id="ARBA00022737"/>
    </source>
</evidence>
<dbReference type="Pfam" id="PF00632">
    <property type="entry name" value="HECT"/>
    <property type="match status" value="1"/>
</dbReference>
<dbReference type="SMART" id="SM00119">
    <property type="entry name" value="HECTc"/>
    <property type="match status" value="1"/>
</dbReference>
<dbReference type="CDD" id="cd00078">
    <property type="entry name" value="HECTc"/>
    <property type="match status" value="1"/>
</dbReference>
<keyword evidence="12" id="KW-1185">Reference proteome</keyword>
<dbReference type="OrthoDB" id="423283at2759"/>
<dbReference type="FunFam" id="3.30.2410.10:FF:000002">
    <property type="entry name" value="E3 ubiquitin-protein ligase HECW2"/>
    <property type="match status" value="1"/>
</dbReference>
<dbReference type="InterPro" id="IPR035983">
    <property type="entry name" value="Hect_E3_ubiquitin_ligase"/>
</dbReference>
<evidence type="ECO:0000256" key="2">
    <source>
        <dbReference type="ARBA" id="ARBA00004906"/>
    </source>
</evidence>
<feature type="domain" description="HECT" evidence="10">
    <location>
        <begin position="142"/>
        <end position="476"/>
    </location>
</feature>
<dbReference type="FunFam" id="3.90.1750.10:FF:000079">
    <property type="entry name" value="E3 ubiquitin-protein ligase"/>
    <property type="match status" value="1"/>
</dbReference>
<evidence type="ECO:0000313" key="12">
    <source>
        <dbReference type="Proteomes" id="UP000298663"/>
    </source>
</evidence>
<dbReference type="SMART" id="SM00456">
    <property type="entry name" value="WW"/>
    <property type="match status" value="1"/>
</dbReference>
<sequence length="476" mass="56165">MSNTQFTIWRRRRPTTDYESDEPQSERVQTIQQWDQRFLYEDSVDQLSPPPQASEARTGNQDRTNNDDPLGPLPEGWATRRDPTSGRRYFINHVNRTSQWQKTQNSWFKYLCQSNAVPSNVTITVSRKNLFEEAFNEIMRKNAVDLRRRLYIQFKGEQGLDYGGVAREWFFLLSHEVLNPMYYLFMYAGTNNYNLQINPASFVNPDHLRYFEFIGRFIAMALFHGKFIDSGFTMPFYKMLLHKKLHLNDLESVDVGFYNSIVWIKENNIDECDMELYFLADFELLGEINTHQLKANGENIPVTEANKQEYIQLIVEWRLNRGIEQQTRALFTGFTSVMPLEWLQFFDERELELLLCGMQEIDVDDWQKNTVYRNYAPGSITVTYFWRFVRSLDHEKRSKLLQFVTGTCRVPAGGFRDLIGSSGPQMFCIERVGEQNWLPRSHTCFNRLDLPPYRSYMQLVEKMTRAIEMTEGFGNE</sequence>
<dbReference type="InterPro" id="IPR036020">
    <property type="entry name" value="WW_dom_sf"/>
</dbReference>
<keyword evidence="5" id="KW-0677">Repeat</keyword>
<dbReference type="InterPro" id="IPR001202">
    <property type="entry name" value="WW_dom"/>
</dbReference>
<proteinExistence type="predicted"/>
<dbReference type="GO" id="GO:0043161">
    <property type="term" value="P:proteasome-mediated ubiquitin-dependent protein catabolic process"/>
    <property type="evidence" value="ECO:0007669"/>
    <property type="project" value="TreeGrafter"/>
</dbReference>
<dbReference type="PANTHER" id="PTHR11254:SF429">
    <property type="entry name" value="E3 UBIQUITIN-PROTEIN LIGASE SU(DX)"/>
    <property type="match status" value="1"/>
</dbReference>
<feature type="active site" description="Glycyl thioester intermediate" evidence="7">
    <location>
        <position position="444"/>
    </location>
</feature>
<dbReference type="CDD" id="cd00201">
    <property type="entry name" value="WW"/>
    <property type="match status" value="1"/>
</dbReference>
<protein>
    <recommendedName>
        <fullName evidence="3">HECT-type E3 ubiquitin transferase</fullName>
        <ecNumber evidence="3">2.3.2.26</ecNumber>
    </recommendedName>
</protein>
<organism evidence="11 12">
    <name type="scientific">Steinernema carpocapsae</name>
    <name type="common">Entomopathogenic nematode</name>
    <dbReference type="NCBI Taxonomy" id="34508"/>
    <lineage>
        <taxon>Eukaryota</taxon>
        <taxon>Metazoa</taxon>
        <taxon>Ecdysozoa</taxon>
        <taxon>Nematoda</taxon>
        <taxon>Chromadorea</taxon>
        <taxon>Rhabditida</taxon>
        <taxon>Tylenchina</taxon>
        <taxon>Panagrolaimomorpha</taxon>
        <taxon>Strongyloidoidea</taxon>
        <taxon>Steinernematidae</taxon>
        <taxon>Steinernema</taxon>
    </lineage>
</organism>
<comment type="caution">
    <text evidence="11">The sequence shown here is derived from an EMBL/GenBank/DDBJ whole genome shotgun (WGS) entry which is preliminary data.</text>
</comment>
<keyword evidence="4" id="KW-0808">Transferase</keyword>
<evidence type="ECO:0000313" key="11">
    <source>
        <dbReference type="EMBL" id="TKR89626.1"/>
    </source>
</evidence>
<dbReference type="Gene3D" id="3.90.1750.10">
    <property type="entry name" value="Hect, E3 ligase catalytic domains"/>
    <property type="match status" value="1"/>
</dbReference>
<keyword evidence="6 7" id="KW-0833">Ubl conjugation pathway</keyword>
<dbReference type="Pfam" id="PF00397">
    <property type="entry name" value="WW"/>
    <property type="match status" value="1"/>
</dbReference>
<dbReference type="STRING" id="34508.A0A4U5P0Y9"/>
<dbReference type="Gene3D" id="3.30.2410.10">
    <property type="entry name" value="Hect, E3 ligase catalytic domain"/>
    <property type="match status" value="1"/>
</dbReference>
<evidence type="ECO:0000256" key="7">
    <source>
        <dbReference type="PROSITE-ProRule" id="PRU00104"/>
    </source>
</evidence>